<feature type="transmembrane region" description="Helical" evidence="1">
    <location>
        <begin position="12"/>
        <end position="31"/>
    </location>
</feature>
<dbReference type="Pfam" id="PF19649">
    <property type="entry name" value="DUF6152"/>
    <property type="match status" value="1"/>
</dbReference>
<evidence type="ECO:0000256" key="1">
    <source>
        <dbReference type="SAM" id="Phobius"/>
    </source>
</evidence>
<keyword evidence="1" id="KW-0812">Transmembrane</keyword>
<dbReference type="InterPro" id="IPR046150">
    <property type="entry name" value="DUF6152"/>
</dbReference>
<keyword evidence="1" id="KW-1133">Transmembrane helix</keyword>
<evidence type="ECO:0008006" key="3">
    <source>
        <dbReference type="Google" id="ProtNLM"/>
    </source>
</evidence>
<dbReference type="AlphaFoldDB" id="A0A381TAD0"/>
<keyword evidence="1" id="KW-0472">Membrane</keyword>
<name>A0A381TAD0_9ZZZZ</name>
<dbReference type="EMBL" id="UINC01004275">
    <property type="protein sequence ID" value="SVA13126.1"/>
    <property type="molecule type" value="Genomic_DNA"/>
</dbReference>
<evidence type="ECO:0000313" key="2">
    <source>
        <dbReference type="EMBL" id="SVA13126.1"/>
    </source>
</evidence>
<gene>
    <name evidence="2" type="ORF">METZ01_LOCUS65980</name>
</gene>
<sequence length="136" mass="15707">MNQLMNRKKSIYYLTIYLFVLLNFISAPSAYCHHSFTAEFIAEKTLTFSGTITQVWFKNPHVRYLITIKHDGNEEIWDARGSPVVWLARKGWTRDSIKVGDKVTMHGFAGRDDRRMLSIITITLKDGTILVDKVPE</sequence>
<organism evidence="2">
    <name type="scientific">marine metagenome</name>
    <dbReference type="NCBI Taxonomy" id="408172"/>
    <lineage>
        <taxon>unclassified sequences</taxon>
        <taxon>metagenomes</taxon>
        <taxon>ecological metagenomes</taxon>
    </lineage>
</organism>
<reference evidence="2" key="1">
    <citation type="submission" date="2018-05" db="EMBL/GenBank/DDBJ databases">
        <authorList>
            <person name="Lanie J.A."/>
            <person name="Ng W.-L."/>
            <person name="Kazmierczak K.M."/>
            <person name="Andrzejewski T.M."/>
            <person name="Davidsen T.M."/>
            <person name="Wayne K.J."/>
            <person name="Tettelin H."/>
            <person name="Glass J.I."/>
            <person name="Rusch D."/>
            <person name="Podicherti R."/>
            <person name="Tsui H.-C.T."/>
            <person name="Winkler M.E."/>
        </authorList>
    </citation>
    <scope>NUCLEOTIDE SEQUENCE</scope>
</reference>
<accession>A0A381TAD0</accession>
<proteinExistence type="predicted"/>
<protein>
    <recommendedName>
        <fullName evidence="3">OB-fold nucleic acid binding domain-containing protein</fullName>
    </recommendedName>
</protein>